<dbReference type="STRING" id="1278073.MYSTI_01268"/>
<dbReference type="Pfam" id="PF01374">
    <property type="entry name" value="Glyco_hydro_46"/>
    <property type="match status" value="1"/>
</dbReference>
<dbReference type="EMBL" id="CP004025">
    <property type="protein sequence ID" value="AGC42616.1"/>
    <property type="molecule type" value="Genomic_DNA"/>
</dbReference>
<evidence type="ECO:0000313" key="1">
    <source>
        <dbReference type="EMBL" id="AGC42616.1"/>
    </source>
</evidence>
<name>L7U1E8_MYXSD</name>
<proteinExistence type="predicted"/>
<dbReference type="HOGENOM" id="CLU_050678_0_0_7"/>
<evidence type="ECO:0008006" key="3">
    <source>
        <dbReference type="Google" id="ProtNLM"/>
    </source>
</evidence>
<dbReference type="GO" id="GO:0016977">
    <property type="term" value="F:chitosanase activity"/>
    <property type="evidence" value="ECO:0007669"/>
    <property type="project" value="InterPro"/>
</dbReference>
<dbReference type="InterPro" id="IPR000400">
    <property type="entry name" value="Glyco_hydro_46"/>
</dbReference>
<dbReference type="SUPFAM" id="SSF53955">
    <property type="entry name" value="Lysozyme-like"/>
    <property type="match status" value="1"/>
</dbReference>
<dbReference type="CDD" id="cd00978">
    <property type="entry name" value="chitosanase_GH46"/>
    <property type="match status" value="1"/>
</dbReference>
<accession>L7U1E8</accession>
<dbReference type="PROSITE" id="PS51257">
    <property type="entry name" value="PROKAR_LIPOPROTEIN"/>
    <property type="match status" value="1"/>
</dbReference>
<dbReference type="Gene3D" id="1.20.141.10">
    <property type="entry name" value="Chitosanase, subunit A, domain 1"/>
    <property type="match status" value="1"/>
</dbReference>
<evidence type="ECO:0000313" key="2">
    <source>
        <dbReference type="Proteomes" id="UP000011131"/>
    </source>
</evidence>
<dbReference type="Gene3D" id="3.30.386.10">
    <property type="entry name" value="Chitosanase, subunit A, domain 2"/>
    <property type="match status" value="1"/>
</dbReference>
<dbReference type="KEGG" id="msd:MYSTI_01268"/>
<reference evidence="1 2" key="1">
    <citation type="journal article" date="2013" name="Genome Announc.">
        <title>Complete genome sequence of Myxococcus stipitatus strain DSM 14675, a fruiting myxobacterium.</title>
        <authorList>
            <person name="Huntley S."/>
            <person name="Kneip S."/>
            <person name="Treuner-Lange A."/>
            <person name="Sogaard-Andersen L."/>
        </authorList>
    </citation>
    <scope>NUCLEOTIDE SEQUENCE [LARGE SCALE GENOMIC DNA]</scope>
    <source>
        <strain evidence="2">DSM 14675 / JCM 12634 / Mx s8</strain>
    </source>
</reference>
<sequence>MERGRNDSMWMKCLGLVWFGAALVGCGSEGGDDASLERTRSELAACSYVITTNTYVGADWWGTLVFKNTGASSMTRPTISFGIPSGVTCDHDEAGWTHTQSGSTCIYSRTSDLTVASNASYTFYYSTNTNQSFTATNVTITDPNCGGTGPGPNPDPGTGMTANQKKVAEALTSIWENDTPVLAYAYAENIDDGRGYTNGRAGFCTGTGDAIQVIQCYNARRSAANGNVMAKYMAGLTTINNRYQSTGQNQASTSELDSVGNWVADWGTSYNNTTTRADFKACQDQVSDKLYYTPAMNEANKWGAKQALSKMALYDANINHGESGMKSLIRATNTALGNSGQVAPAVGYNGITESAWLQKFLEKRRDVLASDSTWLKAIDRVAAYEKQRRKGNWDLSAPLRNDVRARDCWSTSYPFSGYTVRQINADGTWSTPTSTTFSCQ</sequence>
<dbReference type="GO" id="GO:0005576">
    <property type="term" value="C:extracellular region"/>
    <property type="evidence" value="ECO:0007669"/>
    <property type="project" value="InterPro"/>
</dbReference>
<gene>
    <name evidence="1" type="ordered locus">MYSTI_01268</name>
</gene>
<dbReference type="AlphaFoldDB" id="L7U1E8"/>
<dbReference type="Proteomes" id="UP000011131">
    <property type="component" value="Chromosome"/>
</dbReference>
<dbReference type="InterPro" id="IPR023099">
    <property type="entry name" value="Glyco_hydro_46_N"/>
</dbReference>
<dbReference type="PATRIC" id="fig|1278073.3.peg.1322"/>
<dbReference type="eggNOG" id="COG3409">
    <property type="taxonomic scope" value="Bacteria"/>
</dbReference>
<keyword evidence="2" id="KW-1185">Reference proteome</keyword>
<organism evidence="1 2">
    <name type="scientific">Myxococcus stipitatus (strain DSM 14675 / JCM 12634 / Mx s8)</name>
    <dbReference type="NCBI Taxonomy" id="1278073"/>
    <lineage>
        <taxon>Bacteria</taxon>
        <taxon>Pseudomonadati</taxon>
        <taxon>Myxococcota</taxon>
        <taxon>Myxococcia</taxon>
        <taxon>Myxococcales</taxon>
        <taxon>Cystobacterineae</taxon>
        <taxon>Myxococcaceae</taxon>
        <taxon>Myxococcus</taxon>
    </lineage>
</organism>
<dbReference type="InterPro" id="IPR023346">
    <property type="entry name" value="Lysozyme-like_dom_sf"/>
</dbReference>
<dbReference type="GO" id="GO:0005975">
    <property type="term" value="P:carbohydrate metabolic process"/>
    <property type="evidence" value="ECO:0007669"/>
    <property type="project" value="InterPro"/>
</dbReference>
<protein>
    <recommendedName>
        <fullName evidence="3">Chitosanase</fullName>
    </recommendedName>
</protein>